<dbReference type="InterPro" id="IPR050113">
    <property type="entry name" value="Ub_conjugating_enzyme"/>
</dbReference>
<feature type="region of interest" description="Disordered" evidence="1">
    <location>
        <begin position="182"/>
        <end position="208"/>
    </location>
</feature>
<organism evidence="4 5">
    <name type="scientific">Symbiodinium necroappetens</name>
    <dbReference type="NCBI Taxonomy" id="1628268"/>
    <lineage>
        <taxon>Eukaryota</taxon>
        <taxon>Sar</taxon>
        <taxon>Alveolata</taxon>
        <taxon>Dinophyceae</taxon>
        <taxon>Suessiales</taxon>
        <taxon>Symbiodiniaceae</taxon>
        <taxon>Symbiodinium</taxon>
    </lineage>
</organism>
<evidence type="ECO:0000259" key="3">
    <source>
        <dbReference type="PROSITE" id="PS50127"/>
    </source>
</evidence>
<dbReference type="SUPFAM" id="SSF54495">
    <property type="entry name" value="UBC-like"/>
    <property type="match status" value="1"/>
</dbReference>
<feature type="transmembrane region" description="Helical" evidence="2">
    <location>
        <begin position="216"/>
        <end position="236"/>
    </location>
</feature>
<dbReference type="InterPro" id="IPR000608">
    <property type="entry name" value="UBC"/>
</dbReference>
<name>A0A813CLL3_9DINO</name>
<keyword evidence="2" id="KW-1133">Transmembrane helix</keyword>
<feature type="domain" description="UBC core" evidence="3">
    <location>
        <begin position="5"/>
        <end position="166"/>
    </location>
</feature>
<dbReference type="FunFam" id="3.10.110.10:FF:000109">
    <property type="entry name" value="Ubiquitin-conjugating enzyme E2 J2-like"/>
    <property type="match status" value="1"/>
</dbReference>
<dbReference type="SMART" id="SM00212">
    <property type="entry name" value="UBCc"/>
    <property type="match status" value="1"/>
</dbReference>
<evidence type="ECO:0000256" key="1">
    <source>
        <dbReference type="SAM" id="MobiDB-lite"/>
    </source>
</evidence>
<dbReference type="CDD" id="cd23799">
    <property type="entry name" value="UBCc_UBE2J"/>
    <property type="match status" value="1"/>
</dbReference>
<keyword evidence="2" id="KW-0812">Transmembrane</keyword>
<accession>A0A813CLL3</accession>
<gene>
    <name evidence="4" type="primary">UBC34</name>
    <name evidence="4" type="ORF">SNEC2469_LOCUS35344</name>
</gene>
<evidence type="ECO:0000256" key="2">
    <source>
        <dbReference type="SAM" id="Phobius"/>
    </source>
</evidence>
<keyword evidence="2" id="KW-0472">Membrane</keyword>
<dbReference type="PANTHER" id="PTHR24067">
    <property type="entry name" value="UBIQUITIN-CONJUGATING ENZYME E2"/>
    <property type="match status" value="1"/>
</dbReference>
<dbReference type="Gene3D" id="3.10.110.10">
    <property type="entry name" value="Ubiquitin Conjugating Enzyme"/>
    <property type="match status" value="1"/>
</dbReference>
<dbReference type="InterPro" id="IPR016135">
    <property type="entry name" value="UBQ-conjugating_enzyme/RWD"/>
</dbReference>
<dbReference type="PROSITE" id="PS50127">
    <property type="entry name" value="UBC_2"/>
    <property type="match status" value="1"/>
</dbReference>
<protein>
    <submittedName>
        <fullName evidence="4">UBC34 protein</fullName>
    </submittedName>
</protein>
<proteinExistence type="predicted"/>
<sequence length="239" mass="26910">MAEKAALTRLRREYAIIQQSPKIPHIVARPSETNILVWHFVLHDLPAETPYRGGVYEGKLVFPREYPLKPPAIYMLTPSGRFDINTRLCLSMSDFHPESWNPSWRIESILVGLVSFMLDPSEPRTTGGMHTSEGKRRDYARASFAFNTARPEFCQLFPEFCDECKRSGDGCFSLAADATASAEASETTGTTDKAEARGQQVQARDREPPKQNLPRLLLVFSGIVLLASFFGSSLRWQRP</sequence>
<dbReference type="EMBL" id="CAJNJA010101807">
    <property type="protein sequence ID" value="CAE7944458.1"/>
    <property type="molecule type" value="Genomic_DNA"/>
</dbReference>
<dbReference type="OrthoDB" id="1158011at2759"/>
<dbReference type="AlphaFoldDB" id="A0A813CLL3"/>
<evidence type="ECO:0000313" key="4">
    <source>
        <dbReference type="EMBL" id="CAE7944458.1"/>
    </source>
</evidence>
<comment type="caution">
    <text evidence="4">The sequence shown here is derived from an EMBL/GenBank/DDBJ whole genome shotgun (WGS) entry which is preliminary data.</text>
</comment>
<dbReference type="Proteomes" id="UP000601435">
    <property type="component" value="Unassembled WGS sequence"/>
</dbReference>
<reference evidence="4" key="1">
    <citation type="submission" date="2021-02" db="EMBL/GenBank/DDBJ databases">
        <authorList>
            <person name="Dougan E. K."/>
            <person name="Rhodes N."/>
            <person name="Thang M."/>
            <person name="Chan C."/>
        </authorList>
    </citation>
    <scope>NUCLEOTIDE SEQUENCE</scope>
</reference>
<dbReference type="Pfam" id="PF00179">
    <property type="entry name" value="UQ_con"/>
    <property type="match status" value="1"/>
</dbReference>
<evidence type="ECO:0000313" key="5">
    <source>
        <dbReference type="Proteomes" id="UP000601435"/>
    </source>
</evidence>
<keyword evidence="5" id="KW-1185">Reference proteome</keyword>
<feature type="compositionally biased region" description="Low complexity" evidence="1">
    <location>
        <begin position="182"/>
        <end position="191"/>
    </location>
</feature>